<proteinExistence type="predicted"/>
<evidence type="ECO:0000313" key="3">
    <source>
        <dbReference type="Proteomes" id="UP000834106"/>
    </source>
</evidence>
<reference evidence="2" key="1">
    <citation type="submission" date="2023-05" db="EMBL/GenBank/DDBJ databases">
        <authorList>
            <person name="Huff M."/>
        </authorList>
    </citation>
    <scope>NUCLEOTIDE SEQUENCE</scope>
</reference>
<evidence type="ECO:0000256" key="1">
    <source>
        <dbReference type="SAM" id="MobiDB-lite"/>
    </source>
</evidence>
<protein>
    <submittedName>
        <fullName evidence="2">Uncharacterized protein</fullName>
    </submittedName>
</protein>
<dbReference type="AlphaFoldDB" id="A0AAD1ZTB9"/>
<organism evidence="2 3">
    <name type="scientific">Fraxinus pennsylvanica</name>
    <dbReference type="NCBI Taxonomy" id="56036"/>
    <lineage>
        <taxon>Eukaryota</taxon>
        <taxon>Viridiplantae</taxon>
        <taxon>Streptophyta</taxon>
        <taxon>Embryophyta</taxon>
        <taxon>Tracheophyta</taxon>
        <taxon>Spermatophyta</taxon>
        <taxon>Magnoliopsida</taxon>
        <taxon>eudicotyledons</taxon>
        <taxon>Gunneridae</taxon>
        <taxon>Pentapetalae</taxon>
        <taxon>asterids</taxon>
        <taxon>lamiids</taxon>
        <taxon>Lamiales</taxon>
        <taxon>Oleaceae</taxon>
        <taxon>Oleeae</taxon>
        <taxon>Fraxinus</taxon>
    </lineage>
</organism>
<feature type="region of interest" description="Disordered" evidence="1">
    <location>
        <begin position="32"/>
        <end position="56"/>
    </location>
</feature>
<dbReference type="EMBL" id="OU503048">
    <property type="protein sequence ID" value="CAI9775249.1"/>
    <property type="molecule type" value="Genomic_DNA"/>
</dbReference>
<accession>A0AAD1ZTB9</accession>
<gene>
    <name evidence="2" type="ORF">FPE_LOCUS22679</name>
</gene>
<evidence type="ECO:0000313" key="2">
    <source>
        <dbReference type="EMBL" id="CAI9775249.1"/>
    </source>
</evidence>
<sequence>MSGLFSSSVEGSGSCLSRANLCSPSPSVSGAGSASAKRFMQKPVRPTGFSPTNTVSPMRTMDALAAVRRKKQKLHEKQFQERVAAILPEPALFTHLLEFESCVDPALTRKKIDIQDSEDFVNHTEKSTDILMGSWEISSFSDMGYQISGFGVPSPSSVNRIRGWGLWVDLNVWEISSSGSRQFGGVKWQV</sequence>
<dbReference type="Proteomes" id="UP000834106">
    <property type="component" value="Chromosome 13"/>
</dbReference>
<keyword evidence="3" id="KW-1185">Reference proteome</keyword>
<name>A0AAD1ZTB9_9LAMI</name>